<feature type="compositionally biased region" description="Polar residues" evidence="1">
    <location>
        <begin position="338"/>
        <end position="347"/>
    </location>
</feature>
<dbReference type="Proteomes" id="UP000608890">
    <property type="component" value="Unassembled WGS sequence"/>
</dbReference>
<reference evidence="3" key="2">
    <citation type="submission" date="2020-09" db="EMBL/GenBank/DDBJ databases">
        <authorList>
            <person name="Sun Q."/>
            <person name="Zhou Y."/>
        </authorList>
    </citation>
    <scope>NUCLEOTIDE SEQUENCE</scope>
    <source>
        <strain evidence="3">CGMCC 4.7312</strain>
    </source>
</reference>
<feature type="compositionally biased region" description="Basic and acidic residues" evidence="1">
    <location>
        <begin position="384"/>
        <end position="396"/>
    </location>
</feature>
<feature type="region of interest" description="Disordered" evidence="1">
    <location>
        <begin position="336"/>
        <end position="396"/>
    </location>
</feature>
<comment type="caution">
    <text evidence="3">The sequence shown here is derived from an EMBL/GenBank/DDBJ whole genome shotgun (WGS) entry which is preliminary data.</text>
</comment>
<sequence length="396" mass="43013">MTVPASRVRRRPRTPGRLLPLLLATVLLLPVAFLVIQGHRFVDADRDALEREQLGVEYLRALGPVTEALVNAQSAAVTRRPLPRETLDRAVEQAAAVDARIGDELRTSERWAGIRAKLEALPERSLTDPEAAFAAYGEVTDLLLALYSKVRQTSGLIRDPDVDSYFLQDGVGEEMPEALIAAGRLTDLAILIERRSAADQGRSLMELATLRFAALQPARDLVNNLRAVVESSANAQLGASVLNPFDAYQRAVETMALLALPNQSGRVDTARLTGARNQAQQAAKQLQPVLLDEIDRLLADRIDRLDRDALLVLGAGGLAALLLIVLAVSGWLPRPQDDSTVADQSSVEAEPVGSDRPTGDRWEPATLRPASDQTPALQPAGPGREPDRWRPFDAAR</sequence>
<dbReference type="AlphaFoldDB" id="A0A917TQ17"/>
<protein>
    <submittedName>
        <fullName evidence="3">Uncharacterized protein</fullName>
    </submittedName>
</protein>
<keyword evidence="2" id="KW-1133">Transmembrane helix</keyword>
<dbReference type="EMBL" id="BMNB01000005">
    <property type="protein sequence ID" value="GGM31017.1"/>
    <property type="molecule type" value="Genomic_DNA"/>
</dbReference>
<evidence type="ECO:0000256" key="2">
    <source>
        <dbReference type="SAM" id="Phobius"/>
    </source>
</evidence>
<name>A0A917TQ17_9ACTN</name>
<dbReference type="RefSeq" id="WP_189041805.1">
    <property type="nucleotide sequence ID" value="NZ_BMNB01000005.1"/>
</dbReference>
<accession>A0A917TQ17</accession>
<feature type="transmembrane region" description="Helical" evidence="2">
    <location>
        <begin position="309"/>
        <end position="332"/>
    </location>
</feature>
<evidence type="ECO:0000313" key="3">
    <source>
        <dbReference type="EMBL" id="GGM31017.1"/>
    </source>
</evidence>
<gene>
    <name evidence="3" type="ORF">GCM10011608_14490</name>
</gene>
<reference evidence="3" key="1">
    <citation type="journal article" date="2014" name="Int. J. Syst. Evol. Microbiol.">
        <title>Complete genome sequence of Corynebacterium casei LMG S-19264T (=DSM 44701T), isolated from a smear-ripened cheese.</title>
        <authorList>
            <consortium name="US DOE Joint Genome Institute (JGI-PGF)"/>
            <person name="Walter F."/>
            <person name="Albersmeier A."/>
            <person name="Kalinowski J."/>
            <person name="Ruckert C."/>
        </authorList>
    </citation>
    <scope>NUCLEOTIDE SEQUENCE</scope>
    <source>
        <strain evidence="3">CGMCC 4.7312</strain>
    </source>
</reference>
<evidence type="ECO:0000313" key="4">
    <source>
        <dbReference type="Proteomes" id="UP000608890"/>
    </source>
</evidence>
<evidence type="ECO:0000256" key="1">
    <source>
        <dbReference type="SAM" id="MobiDB-lite"/>
    </source>
</evidence>
<keyword evidence="2" id="KW-0812">Transmembrane</keyword>
<proteinExistence type="predicted"/>
<keyword evidence="2" id="KW-0472">Membrane</keyword>
<organism evidence="3 4">
    <name type="scientific">Micromonospora sonchi</name>
    <dbReference type="NCBI Taxonomy" id="1763543"/>
    <lineage>
        <taxon>Bacteria</taxon>
        <taxon>Bacillati</taxon>
        <taxon>Actinomycetota</taxon>
        <taxon>Actinomycetes</taxon>
        <taxon>Micromonosporales</taxon>
        <taxon>Micromonosporaceae</taxon>
        <taxon>Micromonospora</taxon>
    </lineage>
</organism>
<keyword evidence="4" id="KW-1185">Reference proteome</keyword>